<organism evidence="1 2">
    <name type="scientific">Pantoea allii</name>
    <dbReference type="NCBI Taxonomy" id="574096"/>
    <lineage>
        <taxon>Bacteria</taxon>
        <taxon>Pseudomonadati</taxon>
        <taxon>Pseudomonadota</taxon>
        <taxon>Gammaproteobacteria</taxon>
        <taxon>Enterobacterales</taxon>
        <taxon>Erwiniaceae</taxon>
        <taxon>Pantoea</taxon>
    </lineage>
</organism>
<dbReference type="AlphaFoldDB" id="A0A2V2BCQ5"/>
<accession>A0A2V2BCQ5</accession>
<dbReference type="EMBL" id="QGHF01000010">
    <property type="protein sequence ID" value="PWK94637.1"/>
    <property type="molecule type" value="Genomic_DNA"/>
</dbReference>
<sequence length="39" mass="4370">MKPFESDEGIFVIAGEEQYVGKHWACEPLPPAHAWGSVR</sequence>
<evidence type="ECO:0000313" key="1">
    <source>
        <dbReference type="EMBL" id="PWK94637.1"/>
    </source>
</evidence>
<name>A0A2V2BCQ5_9GAMM</name>
<comment type="caution">
    <text evidence="1">The sequence shown here is derived from an EMBL/GenBank/DDBJ whole genome shotgun (WGS) entry which is preliminary data.</text>
</comment>
<dbReference type="Proteomes" id="UP000245981">
    <property type="component" value="Unassembled WGS sequence"/>
</dbReference>
<gene>
    <name evidence="1" type="ORF">C7431_110133</name>
</gene>
<proteinExistence type="predicted"/>
<reference evidence="1 2" key="1">
    <citation type="submission" date="2018-05" db="EMBL/GenBank/DDBJ databases">
        <title>Genomic Encyclopedia of Type Strains, Phase IV (KMG-V): Genome sequencing to study the core and pangenomes of soil and plant-associated prokaryotes.</title>
        <authorList>
            <person name="Whitman W."/>
        </authorList>
    </citation>
    <scope>NUCLEOTIDE SEQUENCE [LARGE SCALE GENOMIC DNA]</scope>
    <source>
        <strain evidence="1 2">PNA 200-10</strain>
    </source>
</reference>
<protein>
    <submittedName>
        <fullName evidence="1">Uncharacterized protein</fullName>
    </submittedName>
</protein>
<evidence type="ECO:0000313" key="2">
    <source>
        <dbReference type="Proteomes" id="UP000245981"/>
    </source>
</evidence>